<sequence>MADGILTPAVSVTSSVGGLAVVAPVVGENVRPISIAFLPVLFLGQRFGTQKLSFLFAPYFVRTKNYDALAGVLLSLTGCEAVFANLGQFNSAAIRLSFVTIVYPSLIFAYLGQGARLVVDGERVIANPFYLTIPGGENGGLWWVTWVFGVFATLIASQGQSHAQAPTSVGRSAAAELIAHLLPVLRGSAMITATFSLIQQLMGQRCFPAIRINYTSNITAGQVYIPAINWILMAGTIITVGIFGSSFAMTLAYGFAVAVVMFITTTLLAIQIPLIKNLPWVLGVAFFLVFGFLDGLFVGAAVKKVPHGAWFPLAIGSALCIFMVFWTRCRELEDTFDRQNRRKLTRVVLNQGKATAAQGGLGADDKKIAFISERERGRSTSPVLISQLCRSPAPHYRRRDASLHQDEHGALYVKRSDSEDLIKVQRIPTLAIVHKLSEGKGVPHAFSVFLRQIPALPRVVIFLSVRVTAVPHVPIEARYLVSKVRSLDGFYGVLMRKGYLDSFSPEVEAILDRIYEIEVQYSSVDLEERLKVIKQASLTTTHIIPNYNIKSKVVKNPIADRMRRVVVEELYGRLRVIFPDESHLLVDTER</sequence>
<organism evidence="1 2">
    <name type="scientific">Naganishia adeliensis</name>
    <dbReference type="NCBI Taxonomy" id="92952"/>
    <lineage>
        <taxon>Eukaryota</taxon>
        <taxon>Fungi</taxon>
        <taxon>Dikarya</taxon>
        <taxon>Basidiomycota</taxon>
        <taxon>Agaricomycotina</taxon>
        <taxon>Tremellomycetes</taxon>
        <taxon>Filobasidiales</taxon>
        <taxon>Filobasidiaceae</taxon>
        <taxon>Naganishia</taxon>
    </lineage>
</organism>
<dbReference type="Proteomes" id="UP001230649">
    <property type="component" value="Unassembled WGS sequence"/>
</dbReference>
<comment type="caution">
    <text evidence="1">The sequence shown here is derived from an EMBL/GenBank/DDBJ whole genome shotgun (WGS) entry which is preliminary data.</text>
</comment>
<proteinExistence type="predicted"/>
<name>A0ACC2WZV7_9TREE</name>
<reference evidence="1" key="1">
    <citation type="submission" date="2023-04" db="EMBL/GenBank/DDBJ databases">
        <title>Draft Genome sequencing of Naganishia species isolated from polar environments using Oxford Nanopore Technology.</title>
        <authorList>
            <person name="Leo P."/>
            <person name="Venkateswaran K."/>
        </authorList>
    </citation>
    <scope>NUCLEOTIDE SEQUENCE</scope>
    <source>
        <strain evidence="1">MNA-CCFEE 5262</strain>
    </source>
</reference>
<gene>
    <name evidence="1" type="ORF">QFC20_000639</name>
</gene>
<evidence type="ECO:0000313" key="1">
    <source>
        <dbReference type="EMBL" id="KAJ9116704.1"/>
    </source>
</evidence>
<evidence type="ECO:0000313" key="2">
    <source>
        <dbReference type="Proteomes" id="UP001230649"/>
    </source>
</evidence>
<dbReference type="EMBL" id="JASBWS010000003">
    <property type="protein sequence ID" value="KAJ9116704.1"/>
    <property type="molecule type" value="Genomic_DNA"/>
</dbReference>
<accession>A0ACC2WZV7</accession>
<protein>
    <submittedName>
        <fullName evidence="1">Uncharacterized protein</fullName>
    </submittedName>
</protein>
<keyword evidence="2" id="KW-1185">Reference proteome</keyword>